<dbReference type="EMBL" id="NEDP02076661">
    <property type="protein sequence ID" value="OWF36213.1"/>
    <property type="molecule type" value="Genomic_DNA"/>
</dbReference>
<keyword evidence="1" id="KW-0812">Transmembrane</keyword>
<evidence type="ECO:0000313" key="4">
    <source>
        <dbReference type="Proteomes" id="UP000242188"/>
    </source>
</evidence>
<organism evidence="3 4">
    <name type="scientific">Mizuhopecten yessoensis</name>
    <name type="common">Japanese scallop</name>
    <name type="synonym">Patinopecten yessoensis</name>
    <dbReference type="NCBI Taxonomy" id="6573"/>
    <lineage>
        <taxon>Eukaryota</taxon>
        <taxon>Metazoa</taxon>
        <taxon>Spiralia</taxon>
        <taxon>Lophotrochozoa</taxon>
        <taxon>Mollusca</taxon>
        <taxon>Bivalvia</taxon>
        <taxon>Autobranchia</taxon>
        <taxon>Pteriomorphia</taxon>
        <taxon>Pectinida</taxon>
        <taxon>Pectinoidea</taxon>
        <taxon>Pectinidae</taxon>
        <taxon>Mizuhopecten</taxon>
    </lineage>
</organism>
<keyword evidence="4" id="KW-1185">Reference proteome</keyword>
<feature type="transmembrane region" description="Helical" evidence="1">
    <location>
        <begin position="29"/>
        <end position="45"/>
    </location>
</feature>
<keyword evidence="2" id="KW-0732">Signal</keyword>
<evidence type="ECO:0000256" key="1">
    <source>
        <dbReference type="SAM" id="Phobius"/>
    </source>
</evidence>
<feature type="chain" id="PRO_5013233516" description="Protein-export membrane protein SecG" evidence="2">
    <location>
        <begin position="20"/>
        <end position="79"/>
    </location>
</feature>
<protein>
    <recommendedName>
        <fullName evidence="5">Protein-export membrane protein SecG</fullName>
    </recommendedName>
</protein>
<keyword evidence="1" id="KW-1133">Transmembrane helix</keyword>
<feature type="transmembrane region" description="Helical" evidence="1">
    <location>
        <begin position="57"/>
        <end position="77"/>
    </location>
</feature>
<dbReference type="AlphaFoldDB" id="A0A210PIA1"/>
<accession>A0A210PIA1</accession>
<reference evidence="3 4" key="1">
    <citation type="journal article" date="2017" name="Nat. Ecol. Evol.">
        <title>Scallop genome provides insights into evolution of bilaterian karyotype and development.</title>
        <authorList>
            <person name="Wang S."/>
            <person name="Zhang J."/>
            <person name="Jiao W."/>
            <person name="Li J."/>
            <person name="Xun X."/>
            <person name="Sun Y."/>
            <person name="Guo X."/>
            <person name="Huan P."/>
            <person name="Dong B."/>
            <person name="Zhang L."/>
            <person name="Hu X."/>
            <person name="Sun X."/>
            <person name="Wang J."/>
            <person name="Zhao C."/>
            <person name="Wang Y."/>
            <person name="Wang D."/>
            <person name="Huang X."/>
            <person name="Wang R."/>
            <person name="Lv J."/>
            <person name="Li Y."/>
            <person name="Zhang Z."/>
            <person name="Liu B."/>
            <person name="Lu W."/>
            <person name="Hui Y."/>
            <person name="Liang J."/>
            <person name="Zhou Z."/>
            <person name="Hou R."/>
            <person name="Li X."/>
            <person name="Liu Y."/>
            <person name="Li H."/>
            <person name="Ning X."/>
            <person name="Lin Y."/>
            <person name="Zhao L."/>
            <person name="Xing Q."/>
            <person name="Dou J."/>
            <person name="Li Y."/>
            <person name="Mao J."/>
            <person name="Guo H."/>
            <person name="Dou H."/>
            <person name="Li T."/>
            <person name="Mu C."/>
            <person name="Jiang W."/>
            <person name="Fu Q."/>
            <person name="Fu X."/>
            <person name="Miao Y."/>
            <person name="Liu J."/>
            <person name="Yu Q."/>
            <person name="Li R."/>
            <person name="Liao H."/>
            <person name="Li X."/>
            <person name="Kong Y."/>
            <person name="Jiang Z."/>
            <person name="Chourrout D."/>
            <person name="Li R."/>
            <person name="Bao Z."/>
        </authorList>
    </citation>
    <scope>NUCLEOTIDE SEQUENCE [LARGE SCALE GENOMIC DNA]</scope>
    <source>
        <strain evidence="3 4">PY_sf001</strain>
    </source>
</reference>
<keyword evidence="1" id="KW-0472">Membrane</keyword>
<feature type="signal peptide" evidence="2">
    <location>
        <begin position="1"/>
        <end position="19"/>
    </location>
</feature>
<dbReference type="Proteomes" id="UP000242188">
    <property type="component" value="Unassembled WGS sequence"/>
</dbReference>
<sequence length="79" mass="8294">MNKSLMLVLIPCLVAYVMAQYYQPGYGGMAGYGGGYGAGTYYNYAAQSAQGAKTSNLLNYGLLFFAILILTNATGSITG</sequence>
<evidence type="ECO:0000256" key="2">
    <source>
        <dbReference type="SAM" id="SignalP"/>
    </source>
</evidence>
<evidence type="ECO:0000313" key="3">
    <source>
        <dbReference type="EMBL" id="OWF36213.1"/>
    </source>
</evidence>
<evidence type="ECO:0008006" key="5">
    <source>
        <dbReference type="Google" id="ProtNLM"/>
    </source>
</evidence>
<comment type="caution">
    <text evidence="3">The sequence shown here is derived from an EMBL/GenBank/DDBJ whole genome shotgun (WGS) entry which is preliminary data.</text>
</comment>
<gene>
    <name evidence="3" type="ORF">KP79_PYT16919</name>
</gene>
<name>A0A210PIA1_MIZYE</name>
<proteinExistence type="predicted"/>